<protein>
    <recommendedName>
        <fullName evidence="2">Transglutaminase-like domain-containing protein</fullName>
    </recommendedName>
</protein>
<sequence>MRKSALRILLPLLVAALLAPLFPAPAMAGTPEFVNLYDACDYLRVCMDQRMTEMELFLTADSCPRWTDEQLKEALEDTLSYCSHHLVRVTRYADRSADVKISAIYCDAVRMADAYFSGDASGLSAEEAECLAMAVEIAAQLKAQYGGGLELELAIYDTICANMAYQTAPVGSDAFSRLTTVCSAMKDHVGNCQAYSRMFYLLGTLAGLKVGFLSGWYADQETGQHIWNTIELDGQLLMVDVTDGDIDSAAADGPQVYYRCFNIGWDRVPESGWNWWPPACTDRVSNTTVPSLSYYNNQPGFGGCFYSLSDAADACIQQAFAGYMQYQFWLPNQVASDTEMHQALRDAANRWNHAASWRVWWWNAENGTTFHVQFDSF</sequence>
<feature type="chain" id="PRO_5039015632" description="Transglutaminase-like domain-containing protein" evidence="1">
    <location>
        <begin position="29"/>
        <end position="377"/>
    </location>
</feature>
<dbReference type="EMBL" id="DVFZ01000105">
    <property type="protein sequence ID" value="HIQ83682.1"/>
    <property type="molecule type" value="Genomic_DNA"/>
</dbReference>
<reference evidence="3" key="2">
    <citation type="journal article" date="2021" name="PeerJ">
        <title>Extensive microbial diversity within the chicken gut microbiome revealed by metagenomics and culture.</title>
        <authorList>
            <person name="Gilroy R."/>
            <person name="Ravi A."/>
            <person name="Getino M."/>
            <person name="Pursley I."/>
            <person name="Horton D.L."/>
            <person name="Alikhan N.F."/>
            <person name="Baker D."/>
            <person name="Gharbi K."/>
            <person name="Hall N."/>
            <person name="Watson M."/>
            <person name="Adriaenssens E.M."/>
            <person name="Foster-Nyarko E."/>
            <person name="Jarju S."/>
            <person name="Secka A."/>
            <person name="Antonio M."/>
            <person name="Oren A."/>
            <person name="Chaudhuri R.R."/>
            <person name="La Ragione R."/>
            <person name="Hildebrand F."/>
            <person name="Pallen M.J."/>
        </authorList>
    </citation>
    <scope>NUCLEOTIDE SEQUENCE</scope>
    <source>
        <strain evidence="3">ChiSjej6B24-2974</strain>
    </source>
</reference>
<feature type="signal peptide" evidence="1">
    <location>
        <begin position="1"/>
        <end position="28"/>
    </location>
</feature>
<dbReference type="Proteomes" id="UP000824260">
    <property type="component" value="Unassembled WGS sequence"/>
</dbReference>
<evidence type="ECO:0000313" key="3">
    <source>
        <dbReference type="EMBL" id="HIQ83682.1"/>
    </source>
</evidence>
<dbReference type="Pfam" id="PF01841">
    <property type="entry name" value="Transglut_core"/>
    <property type="match status" value="1"/>
</dbReference>
<dbReference type="Gene3D" id="3.10.620.30">
    <property type="match status" value="1"/>
</dbReference>
<proteinExistence type="predicted"/>
<feature type="domain" description="Transglutaminase-like" evidence="2">
    <location>
        <begin position="139"/>
        <end position="233"/>
    </location>
</feature>
<dbReference type="InterPro" id="IPR002931">
    <property type="entry name" value="Transglutaminase-like"/>
</dbReference>
<evidence type="ECO:0000259" key="2">
    <source>
        <dbReference type="Pfam" id="PF01841"/>
    </source>
</evidence>
<keyword evidence="1" id="KW-0732">Signal</keyword>
<evidence type="ECO:0000313" key="4">
    <source>
        <dbReference type="Proteomes" id="UP000824260"/>
    </source>
</evidence>
<dbReference type="AlphaFoldDB" id="A0A9D0ZNB0"/>
<dbReference type="SUPFAM" id="SSF54001">
    <property type="entry name" value="Cysteine proteinases"/>
    <property type="match status" value="1"/>
</dbReference>
<name>A0A9D0ZNB0_9FIRM</name>
<comment type="caution">
    <text evidence="3">The sequence shown here is derived from an EMBL/GenBank/DDBJ whole genome shotgun (WGS) entry which is preliminary data.</text>
</comment>
<reference evidence="3" key="1">
    <citation type="submission" date="2020-10" db="EMBL/GenBank/DDBJ databases">
        <authorList>
            <person name="Gilroy R."/>
        </authorList>
    </citation>
    <scope>NUCLEOTIDE SEQUENCE</scope>
    <source>
        <strain evidence="3">ChiSjej6B24-2974</strain>
    </source>
</reference>
<accession>A0A9D0ZNB0</accession>
<gene>
    <name evidence="3" type="ORF">IAA52_11340</name>
</gene>
<dbReference type="InterPro" id="IPR038765">
    <property type="entry name" value="Papain-like_cys_pep_sf"/>
</dbReference>
<organism evidence="3 4">
    <name type="scientific">Candidatus Pullichristensenella stercorigallinarum</name>
    <dbReference type="NCBI Taxonomy" id="2840909"/>
    <lineage>
        <taxon>Bacteria</taxon>
        <taxon>Bacillati</taxon>
        <taxon>Bacillota</taxon>
        <taxon>Clostridia</taxon>
        <taxon>Candidatus Pullichristensenella</taxon>
    </lineage>
</organism>
<evidence type="ECO:0000256" key="1">
    <source>
        <dbReference type="SAM" id="SignalP"/>
    </source>
</evidence>